<protein>
    <recommendedName>
        <fullName evidence="3">Lipoprotein</fullName>
    </recommendedName>
</protein>
<evidence type="ECO:0008006" key="3">
    <source>
        <dbReference type="Google" id="ProtNLM"/>
    </source>
</evidence>
<comment type="caution">
    <text evidence="1">The sequence shown here is derived from an EMBL/GenBank/DDBJ whole genome shotgun (WGS) entry which is preliminary data.</text>
</comment>
<dbReference type="EMBL" id="JBELQB010000012">
    <property type="protein sequence ID" value="MFL9838760.1"/>
    <property type="molecule type" value="Genomic_DNA"/>
</dbReference>
<dbReference type="PROSITE" id="PS51257">
    <property type="entry name" value="PROKAR_LIPOPROTEIN"/>
    <property type="match status" value="1"/>
</dbReference>
<keyword evidence="2" id="KW-1185">Reference proteome</keyword>
<evidence type="ECO:0000313" key="2">
    <source>
        <dbReference type="Proteomes" id="UP001629059"/>
    </source>
</evidence>
<sequence length="214" mass="25251">MKKIIFILFVILGSCKEAKHTDEKDVTYYTTEAIQEKNEREYLVKLKEFRDKDSGGIEPVLIPYFYDDQFYSNHNFIIDSLNNIYYHYRLESYISVICATGLAEGPFPAPYIQLQPERIIDVTDNIETFLKSRVMDSIKNEEETYIFIGSQKDSFQSPAIDKLFLNFNPDYRNRFILCRRTTEEENIVLQYKKSGEPYNPDTIKWNPDLTAIQK</sequence>
<evidence type="ECO:0000313" key="1">
    <source>
        <dbReference type="EMBL" id="MFL9838760.1"/>
    </source>
</evidence>
<dbReference type="Proteomes" id="UP001629059">
    <property type="component" value="Unassembled WGS sequence"/>
</dbReference>
<name>A0ABW8YHI2_9FLAO</name>
<organism evidence="1 2">
    <name type="scientific">Flavobacterium rhizophilum</name>
    <dbReference type="NCBI Taxonomy" id="3163296"/>
    <lineage>
        <taxon>Bacteria</taxon>
        <taxon>Pseudomonadati</taxon>
        <taxon>Bacteroidota</taxon>
        <taxon>Flavobacteriia</taxon>
        <taxon>Flavobacteriales</taxon>
        <taxon>Flavobacteriaceae</taxon>
        <taxon>Flavobacterium</taxon>
    </lineage>
</organism>
<gene>
    <name evidence="1" type="ORF">ABS768_14720</name>
</gene>
<dbReference type="RefSeq" id="WP_408075712.1">
    <property type="nucleotide sequence ID" value="NZ_JBELQB010000012.1"/>
</dbReference>
<proteinExistence type="predicted"/>
<reference evidence="1 2" key="1">
    <citation type="submission" date="2024-06" db="EMBL/GenBank/DDBJ databases">
        <authorList>
            <person name="Kaempfer P."/>
            <person name="Viver T."/>
        </authorList>
    </citation>
    <scope>NUCLEOTIDE SEQUENCE [LARGE SCALE GENOMIC DNA]</scope>
    <source>
        <strain evidence="1 2">ST-75</strain>
    </source>
</reference>
<accession>A0ABW8YHI2</accession>